<dbReference type="InterPro" id="IPR000436">
    <property type="entry name" value="Sushi_SCR_CCP_dom"/>
</dbReference>
<reference evidence="8 9" key="1">
    <citation type="journal article" date="2022" name="Front. Cell. Infect. Microbiol.">
        <title>The Genomes of Two Strains of Taenia crassiceps the Animal Model for the Study of Human Cysticercosis.</title>
        <authorList>
            <person name="Bobes R.J."/>
            <person name="Estrada K."/>
            <person name="Rios-Valencia D.G."/>
            <person name="Calderon-Gallegos A."/>
            <person name="de la Torre P."/>
            <person name="Carrero J.C."/>
            <person name="Sanchez-Flores A."/>
            <person name="Laclette J.P."/>
        </authorList>
    </citation>
    <scope>NUCLEOTIDE SEQUENCE [LARGE SCALE GENOMIC DNA]</scope>
    <source>
        <strain evidence="8">WFUcys</strain>
    </source>
</reference>
<dbReference type="PROSITE" id="PS50227">
    <property type="entry name" value="G_PROTEIN_RECEP_F2_3"/>
    <property type="match status" value="1"/>
</dbReference>
<sequence>MWTYGKPPLRSNQSTIRNWIANVFFPRLDKSAQNKHFQCRKFEIALNAEVFWLPVFHFFWPVRQSDSWTIETARSTRSSSNGGNSAMEMVCEAPGRGTSEFSDCPKRTCRANVDCWVAYGKPQQCVCDPHFCGLVCLPVGSQCFTPNKPENGNVFLRDTRVGATADYTCDAGFTVMGPRKRHCLATLKWSGPEPVCTNQTDYCFSPPYMQNAMVVEGHWLEAKVSGHRTDYRSGESITMTCRPGFVDAKRKYSTVVCVGNQWKYEKLDCHRISCPEIDGPENGRTLYTSDMRYQGTAVQFCNDGFTIHCPDDAVSTEPTSSKSCSRVCQADGTWSGKSAECIAVTCPKLQQPENGFISGYQTNVNSVVAFECAEGFELKGSSFRKCQLNGEWDGEPAHCQVRDCGPPPEISNAVVKFSSTSYGSKAYFSCEVGTKSSVSTSELICGRMGNKTSWLPFPHPACYKHCSVPSIVSANISLLNTDGKPDGDSVAKATLLEHGVTIAVSCHPGFSFSKGKFGLNQGAFTTMTCEDGRWSREVECQPARCITRPPNIPNALARFYGLHHGSVVRYQCFPGYELDTNRTEAALRKTASAGGLANTWPLAHDRYSVKCEYGVWKGELPTCVQVRCSRPPVPGGMEIYLVGARGRWPFDSKQLLPTQGAVVEYSCLKDDHRIEGPRYTFCIDGNWSPDETPSCTKITHDIIPPSWLFYKP</sequence>
<dbReference type="CDD" id="cd00033">
    <property type="entry name" value="CCP"/>
    <property type="match status" value="3"/>
</dbReference>
<protein>
    <submittedName>
        <fullName evidence="8">Protein lev-9</fullName>
    </submittedName>
</protein>
<proteinExistence type="predicted"/>
<gene>
    <name evidence="8" type="ORF">TcWFU_001575</name>
</gene>
<dbReference type="SMART" id="SM00032">
    <property type="entry name" value="CCP"/>
    <property type="match status" value="8"/>
</dbReference>
<evidence type="ECO:0000256" key="1">
    <source>
        <dbReference type="ARBA" id="ARBA00022659"/>
    </source>
</evidence>
<dbReference type="InterPro" id="IPR050350">
    <property type="entry name" value="Compl-Cell_Adhes-Reg"/>
</dbReference>
<keyword evidence="1 5" id="KW-0768">Sushi</keyword>
<evidence type="ECO:0000256" key="2">
    <source>
        <dbReference type="ARBA" id="ARBA00022737"/>
    </source>
</evidence>
<feature type="domain" description="Sushi" evidence="7">
    <location>
        <begin position="141"/>
        <end position="198"/>
    </location>
</feature>
<dbReference type="SUPFAM" id="SSF57535">
    <property type="entry name" value="Complement control module/SCR domain"/>
    <property type="match status" value="7"/>
</dbReference>
<feature type="disulfide bond" evidence="5">
    <location>
        <begin position="372"/>
        <end position="399"/>
    </location>
</feature>
<keyword evidence="4" id="KW-0325">Glycoprotein</keyword>
<evidence type="ECO:0000259" key="7">
    <source>
        <dbReference type="PROSITE" id="PS50923"/>
    </source>
</evidence>
<feature type="domain" description="Sushi" evidence="7">
    <location>
        <begin position="626"/>
        <end position="697"/>
    </location>
</feature>
<comment type="caution">
    <text evidence="5">Lacks conserved residue(s) required for the propagation of feature annotation.</text>
</comment>
<evidence type="ECO:0000259" key="6">
    <source>
        <dbReference type="PROSITE" id="PS50227"/>
    </source>
</evidence>
<feature type="domain" description="G-protein coupled receptors family 2 profile 1" evidence="6">
    <location>
        <begin position="323"/>
        <end position="408"/>
    </location>
</feature>
<organism evidence="8 9">
    <name type="scientific">Taenia crassiceps</name>
    <dbReference type="NCBI Taxonomy" id="6207"/>
    <lineage>
        <taxon>Eukaryota</taxon>
        <taxon>Metazoa</taxon>
        <taxon>Spiralia</taxon>
        <taxon>Lophotrochozoa</taxon>
        <taxon>Platyhelminthes</taxon>
        <taxon>Cestoda</taxon>
        <taxon>Eucestoda</taxon>
        <taxon>Cyclophyllidea</taxon>
        <taxon>Taeniidae</taxon>
        <taxon>Taenia</taxon>
    </lineage>
</organism>
<dbReference type="InterPro" id="IPR001879">
    <property type="entry name" value="GPCR_2_extracellular_dom"/>
</dbReference>
<evidence type="ECO:0000256" key="3">
    <source>
        <dbReference type="ARBA" id="ARBA00023157"/>
    </source>
</evidence>
<keyword evidence="3 5" id="KW-1015">Disulfide bond</keyword>
<evidence type="ECO:0000313" key="8">
    <source>
        <dbReference type="EMBL" id="KAL5107366.1"/>
    </source>
</evidence>
<feature type="disulfide bond" evidence="5">
    <location>
        <begin position="169"/>
        <end position="196"/>
    </location>
</feature>
<feature type="domain" description="Sushi" evidence="7">
    <location>
        <begin position="402"/>
        <end position="464"/>
    </location>
</feature>
<accession>A0ABR4QCV3</accession>
<evidence type="ECO:0000256" key="5">
    <source>
        <dbReference type="PROSITE-ProRule" id="PRU00302"/>
    </source>
</evidence>
<dbReference type="EMBL" id="JAKROA010000004">
    <property type="protein sequence ID" value="KAL5107366.1"/>
    <property type="molecule type" value="Genomic_DNA"/>
</dbReference>
<evidence type="ECO:0000313" key="9">
    <source>
        <dbReference type="Proteomes" id="UP001651158"/>
    </source>
</evidence>
<comment type="caution">
    <text evidence="8">The sequence shown here is derived from an EMBL/GenBank/DDBJ whole genome shotgun (WGS) entry which is preliminary data.</text>
</comment>
<dbReference type="Proteomes" id="UP001651158">
    <property type="component" value="Unassembled WGS sequence"/>
</dbReference>
<keyword evidence="2" id="KW-0677">Repeat</keyword>
<dbReference type="PANTHER" id="PTHR19325:SF575">
    <property type="entry name" value="LOCOMOTION-RELATED PROTEIN HIKARU GENKI"/>
    <property type="match status" value="1"/>
</dbReference>
<dbReference type="PROSITE" id="PS50923">
    <property type="entry name" value="SUSHI"/>
    <property type="match status" value="4"/>
</dbReference>
<feature type="domain" description="Sushi" evidence="7">
    <location>
        <begin position="344"/>
        <end position="401"/>
    </location>
</feature>
<dbReference type="Gene3D" id="2.10.70.10">
    <property type="entry name" value="Complement Module, domain 1"/>
    <property type="match status" value="8"/>
</dbReference>
<dbReference type="PANTHER" id="PTHR19325">
    <property type="entry name" value="COMPLEMENT COMPONENT-RELATED SUSHI DOMAIN-CONTAINING"/>
    <property type="match status" value="1"/>
</dbReference>
<name>A0ABR4QCV3_9CEST</name>
<evidence type="ECO:0000256" key="4">
    <source>
        <dbReference type="ARBA" id="ARBA00023180"/>
    </source>
</evidence>
<dbReference type="InterPro" id="IPR035976">
    <property type="entry name" value="Sushi/SCR/CCP_sf"/>
</dbReference>
<keyword evidence="9" id="KW-1185">Reference proteome</keyword>
<dbReference type="Pfam" id="PF00084">
    <property type="entry name" value="Sushi"/>
    <property type="match status" value="4"/>
</dbReference>